<organism evidence="2 3">
    <name type="scientific">Vermiconidia calcicola</name>
    <dbReference type="NCBI Taxonomy" id="1690605"/>
    <lineage>
        <taxon>Eukaryota</taxon>
        <taxon>Fungi</taxon>
        <taxon>Dikarya</taxon>
        <taxon>Ascomycota</taxon>
        <taxon>Pezizomycotina</taxon>
        <taxon>Dothideomycetes</taxon>
        <taxon>Dothideomycetidae</taxon>
        <taxon>Mycosphaerellales</taxon>
        <taxon>Extremaceae</taxon>
        <taxon>Vermiconidia</taxon>
    </lineage>
</organism>
<feature type="region of interest" description="Disordered" evidence="1">
    <location>
        <begin position="107"/>
        <end position="130"/>
    </location>
</feature>
<sequence length="250" mass="28279">MDSLTRTQLAPLFRVRANDIPNIPLPPSRRPSQSSFASAFDWSLPTFSHASPVNDENLSFHASDAIEGDVHQTMGLRFRDDNDGVRHVRPPLMRTTNIDIDGVPLSRNVATWTPPRGYYDYSDDGDGDDDYDYDYDYNYFDYSEHETDSGANDSDSESESESESWSTSANASGPAADADAQGTPQPPRPISPPVPCTEAEGRRRRRIPLREGPHDEIVRMVPEPGRILDLVWWPADYPRDLLEDLYKEYR</sequence>
<feature type="region of interest" description="Disordered" evidence="1">
    <location>
        <begin position="143"/>
        <end position="214"/>
    </location>
</feature>
<dbReference type="Proteomes" id="UP001345827">
    <property type="component" value="Unassembled WGS sequence"/>
</dbReference>
<protein>
    <submittedName>
        <fullName evidence="2">Uncharacterized protein</fullName>
    </submittedName>
</protein>
<dbReference type="AlphaFoldDB" id="A0AAV9PT59"/>
<evidence type="ECO:0000313" key="2">
    <source>
        <dbReference type="EMBL" id="KAK5528023.1"/>
    </source>
</evidence>
<feature type="compositionally biased region" description="Pro residues" evidence="1">
    <location>
        <begin position="184"/>
        <end position="195"/>
    </location>
</feature>
<feature type="compositionally biased region" description="Acidic residues" evidence="1">
    <location>
        <begin position="121"/>
        <end position="130"/>
    </location>
</feature>
<comment type="caution">
    <text evidence="2">The sequence shown here is derived from an EMBL/GenBank/DDBJ whole genome shotgun (WGS) entry which is preliminary data.</text>
</comment>
<reference evidence="2 3" key="1">
    <citation type="submission" date="2023-06" db="EMBL/GenBank/DDBJ databases">
        <title>Black Yeasts Isolated from many extreme environments.</title>
        <authorList>
            <person name="Coleine C."/>
            <person name="Stajich J.E."/>
            <person name="Selbmann L."/>
        </authorList>
    </citation>
    <scope>NUCLEOTIDE SEQUENCE [LARGE SCALE GENOMIC DNA]</scope>
    <source>
        <strain evidence="2 3">CCFEE 5887</strain>
    </source>
</reference>
<proteinExistence type="predicted"/>
<evidence type="ECO:0000313" key="3">
    <source>
        <dbReference type="Proteomes" id="UP001345827"/>
    </source>
</evidence>
<name>A0AAV9PT59_9PEZI</name>
<gene>
    <name evidence="2" type="ORF">LTR25_010689</name>
</gene>
<evidence type="ECO:0000256" key="1">
    <source>
        <dbReference type="SAM" id="MobiDB-lite"/>
    </source>
</evidence>
<dbReference type="EMBL" id="JAXLQG010000029">
    <property type="protein sequence ID" value="KAK5528023.1"/>
    <property type="molecule type" value="Genomic_DNA"/>
</dbReference>
<feature type="compositionally biased region" description="Low complexity" evidence="1">
    <location>
        <begin position="163"/>
        <end position="180"/>
    </location>
</feature>
<accession>A0AAV9PT59</accession>
<keyword evidence="3" id="KW-1185">Reference proteome</keyword>